<dbReference type="EMBL" id="LR862137">
    <property type="protein sequence ID" value="CAD1844063.1"/>
    <property type="molecule type" value="Genomic_DNA"/>
</dbReference>
<protein>
    <submittedName>
        <fullName evidence="2">Uncharacterized protein</fullName>
    </submittedName>
</protein>
<sequence length="110" mass="11913">MGIWGDRQSRRPSPLGTMEDSSYPTPFPVVGTGLPREDRGKGIAPDHLGRTGEVLSVRRSAAAAESCQISSDFGAGRDTKCTGTRESVPVLIPRKCKPEARVGRKTEVYR</sequence>
<feature type="region of interest" description="Disordered" evidence="1">
    <location>
        <begin position="1"/>
        <end position="48"/>
    </location>
</feature>
<evidence type="ECO:0000256" key="1">
    <source>
        <dbReference type="SAM" id="MobiDB-lite"/>
    </source>
</evidence>
<reference evidence="2" key="1">
    <citation type="submission" date="2020-07" db="EMBL/GenBank/DDBJ databases">
        <authorList>
            <person name="Lin J."/>
        </authorList>
    </citation>
    <scope>NUCLEOTIDE SEQUENCE</scope>
</reference>
<evidence type="ECO:0000313" key="2">
    <source>
        <dbReference type="EMBL" id="CAD1844063.1"/>
    </source>
</evidence>
<organism evidence="2">
    <name type="scientific">Ananas comosus var. bracteatus</name>
    <name type="common">red pineapple</name>
    <dbReference type="NCBI Taxonomy" id="296719"/>
    <lineage>
        <taxon>Eukaryota</taxon>
        <taxon>Viridiplantae</taxon>
        <taxon>Streptophyta</taxon>
        <taxon>Embryophyta</taxon>
        <taxon>Tracheophyta</taxon>
        <taxon>Spermatophyta</taxon>
        <taxon>Magnoliopsida</taxon>
        <taxon>Liliopsida</taxon>
        <taxon>Poales</taxon>
        <taxon>Bromeliaceae</taxon>
        <taxon>Bromelioideae</taxon>
        <taxon>Ananas</taxon>
    </lineage>
</organism>
<dbReference type="AlphaFoldDB" id="A0A6V7QLR4"/>
<accession>A0A6V7QLR4</accession>
<proteinExistence type="predicted"/>
<name>A0A6V7QLR4_ANACO</name>
<gene>
    <name evidence="2" type="ORF">CB5_LOCUS27274</name>
</gene>